<dbReference type="InterPro" id="IPR008921">
    <property type="entry name" value="DNA_pol3_clamp-load_cplx_C"/>
</dbReference>
<dbReference type="GO" id="GO:0006261">
    <property type="term" value="P:DNA-templated DNA replication"/>
    <property type="evidence" value="ECO:0007669"/>
    <property type="project" value="TreeGrafter"/>
</dbReference>
<feature type="domain" description="DNA polymerase III delta subunit C-terminal" evidence="8">
    <location>
        <begin position="207"/>
        <end position="315"/>
    </location>
</feature>
<keyword evidence="5" id="KW-0235">DNA replication</keyword>
<dbReference type="GO" id="GO:0003887">
    <property type="term" value="F:DNA-directed DNA polymerase activity"/>
    <property type="evidence" value="ECO:0007669"/>
    <property type="project" value="UniProtKB-KW"/>
</dbReference>
<dbReference type="Proteomes" id="UP000615796">
    <property type="component" value="Unassembled WGS sequence"/>
</dbReference>
<evidence type="ECO:0000256" key="6">
    <source>
        <dbReference type="ARBA" id="ARBA00022932"/>
    </source>
</evidence>
<organism evidence="9 10">
    <name type="scientific">Vibrio metschnikovii</name>
    <dbReference type="NCBI Taxonomy" id="28172"/>
    <lineage>
        <taxon>Bacteria</taxon>
        <taxon>Pseudomonadati</taxon>
        <taxon>Pseudomonadota</taxon>
        <taxon>Gammaproteobacteria</taxon>
        <taxon>Vibrionales</taxon>
        <taxon>Vibrionaceae</taxon>
        <taxon>Vibrio</taxon>
    </lineage>
</organism>
<dbReference type="InterPro" id="IPR015199">
    <property type="entry name" value="DNA_pol_III_delta_C"/>
</dbReference>
<evidence type="ECO:0000313" key="10">
    <source>
        <dbReference type="Proteomes" id="UP000615796"/>
    </source>
</evidence>
<sequence>MNAVYPWLSEAWERWKQQLEHQRFASATLINAPHGVGAEQLIEKFSQALMCTTQRSEPCGFCHGCELMLSATHPDYHLVRPEKEGKSITVEQIRIANRLAQESSQLSGFRLIVIEPAEAMNESAANALLKTLEEPAEKCVFILLTHQVSRLLATIVSRCQQIIIPEPKPQAVMPWLTEQCQQSIPAFAAHLHGNAPLLTRAFILQGELQNYLAIEQQFVQALQGDISALLNCAKTISGQPLSRLRWLWYLLTDAQKTAFGVWQPYFTPQSQWLAQARSLSLLQQQTDSLAQLINQLQGFSGLNSELLIADWLFKFNEETCL</sequence>
<keyword evidence="4 9" id="KW-0548">Nucleotidyltransferase</keyword>
<evidence type="ECO:0000313" key="9">
    <source>
        <dbReference type="EMBL" id="MBC5849904.1"/>
    </source>
</evidence>
<dbReference type="Gene3D" id="3.40.50.300">
    <property type="entry name" value="P-loop containing nucleotide triphosphate hydrolases"/>
    <property type="match status" value="1"/>
</dbReference>
<keyword evidence="10" id="KW-1185">Reference proteome</keyword>
<dbReference type="RefSeq" id="WP_187025233.1">
    <property type="nucleotide sequence ID" value="NZ_JACRUP010000001.1"/>
</dbReference>
<dbReference type="Gene3D" id="1.20.272.10">
    <property type="match status" value="1"/>
</dbReference>
<dbReference type="EC" id="2.7.7.7" evidence="1"/>
<comment type="caution">
    <text evidence="9">The sequence shown here is derived from an EMBL/GenBank/DDBJ whole genome shotgun (WGS) entry which is preliminary data.</text>
</comment>
<name>A0A9X0UHF3_VIBME</name>
<dbReference type="InterPro" id="IPR050238">
    <property type="entry name" value="DNA_Rep/Repair_Clamp_Loader"/>
</dbReference>
<dbReference type="InterPro" id="IPR004622">
    <property type="entry name" value="DNA_pol_HolB"/>
</dbReference>
<dbReference type="Pfam" id="PF13177">
    <property type="entry name" value="DNA_pol3_delta2"/>
    <property type="match status" value="1"/>
</dbReference>
<dbReference type="GO" id="GO:0008408">
    <property type="term" value="F:3'-5' exonuclease activity"/>
    <property type="evidence" value="ECO:0007669"/>
    <property type="project" value="InterPro"/>
</dbReference>
<evidence type="ECO:0000256" key="5">
    <source>
        <dbReference type="ARBA" id="ARBA00022705"/>
    </source>
</evidence>
<dbReference type="PANTHER" id="PTHR11669:SF8">
    <property type="entry name" value="DNA POLYMERASE III SUBUNIT DELTA"/>
    <property type="match status" value="1"/>
</dbReference>
<evidence type="ECO:0000256" key="1">
    <source>
        <dbReference type="ARBA" id="ARBA00012417"/>
    </source>
</evidence>
<dbReference type="PANTHER" id="PTHR11669">
    <property type="entry name" value="REPLICATION FACTOR C / DNA POLYMERASE III GAMMA-TAU SUBUNIT"/>
    <property type="match status" value="1"/>
</dbReference>
<protein>
    <recommendedName>
        <fullName evidence="2">DNA polymerase III subunit delta'</fullName>
        <ecNumber evidence="1">2.7.7.7</ecNumber>
    </recommendedName>
</protein>
<comment type="catalytic activity">
    <reaction evidence="7">
        <text>DNA(n) + a 2'-deoxyribonucleoside 5'-triphosphate = DNA(n+1) + diphosphate</text>
        <dbReference type="Rhea" id="RHEA:22508"/>
        <dbReference type="Rhea" id="RHEA-COMP:17339"/>
        <dbReference type="Rhea" id="RHEA-COMP:17340"/>
        <dbReference type="ChEBI" id="CHEBI:33019"/>
        <dbReference type="ChEBI" id="CHEBI:61560"/>
        <dbReference type="ChEBI" id="CHEBI:173112"/>
        <dbReference type="EC" id="2.7.7.7"/>
    </reaction>
</comment>
<evidence type="ECO:0000256" key="3">
    <source>
        <dbReference type="ARBA" id="ARBA00022679"/>
    </source>
</evidence>
<keyword evidence="6" id="KW-0239">DNA-directed DNA polymerase</keyword>
<gene>
    <name evidence="9" type="primary">holB</name>
    <name evidence="9" type="ORF">H8Q88_02885</name>
</gene>
<dbReference type="InterPro" id="IPR027417">
    <property type="entry name" value="P-loop_NTPase"/>
</dbReference>
<dbReference type="AlphaFoldDB" id="A0A9X0UHF3"/>
<dbReference type="GO" id="GO:0003677">
    <property type="term" value="F:DNA binding"/>
    <property type="evidence" value="ECO:0007669"/>
    <property type="project" value="InterPro"/>
</dbReference>
<dbReference type="GO" id="GO:0009360">
    <property type="term" value="C:DNA polymerase III complex"/>
    <property type="evidence" value="ECO:0007669"/>
    <property type="project" value="InterPro"/>
</dbReference>
<dbReference type="Pfam" id="PF09115">
    <property type="entry name" value="DNApol3-delta_C"/>
    <property type="match status" value="1"/>
</dbReference>
<dbReference type="NCBIfam" id="TIGR00678">
    <property type="entry name" value="holB"/>
    <property type="match status" value="1"/>
</dbReference>
<evidence type="ECO:0000256" key="7">
    <source>
        <dbReference type="ARBA" id="ARBA00049244"/>
    </source>
</evidence>
<dbReference type="SUPFAM" id="SSF48019">
    <property type="entry name" value="post-AAA+ oligomerization domain-like"/>
    <property type="match status" value="1"/>
</dbReference>
<evidence type="ECO:0000256" key="4">
    <source>
        <dbReference type="ARBA" id="ARBA00022695"/>
    </source>
</evidence>
<dbReference type="EMBL" id="JACRUP010000001">
    <property type="protein sequence ID" value="MBC5849904.1"/>
    <property type="molecule type" value="Genomic_DNA"/>
</dbReference>
<proteinExistence type="predicted"/>
<evidence type="ECO:0000259" key="8">
    <source>
        <dbReference type="Pfam" id="PF09115"/>
    </source>
</evidence>
<accession>A0A9X0UHF3</accession>
<dbReference type="SUPFAM" id="SSF52540">
    <property type="entry name" value="P-loop containing nucleoside triphosphate hydrolases"/>
    <property type="match status" value="1"/>
</dbReference>
<reference evidence="9" key="1">
    <citation type="submission" date="2020-08" db="EMBL/GenBank/DDBJ databases">
        <title>Genome Sequencing and Pan-Genome Analysis of Migratory bird Vibrio Strains, Inner Mongolia.</title>
        <authorList>
            <person name="Zheng L."/>
        </authorList>
    </citation>
    <scope>NUCLEOTIDE SEQUENCE</scope>
    <source>
        <strain evidence="9">M13F</strain>
    </source>
</reference>
<evidence type="ECO:0000256" key="2">
    <source>
        <dbReference type="ARBA" id="ARBA00014363"/>
    </source>
</evidence>
<keyword evidence="3 9" id="KW-0808">Transferase</keyword>